<evidence type="ECO:0000313" key="1">
    <source>
        <dbReference type="EMBL" id="KAK4408639.1"/>
    </source>
</evidence>
<organism evidence="1 2">
    <name type="scientific">Sesamum angolense</name>
    <dbReference type="NCBI Taxonomy" id="2727404"/>
    <lineage>
        <taxon>Eukaryota</taxon>
        <taxon>Viridiplantae</taxon>
        <taxon>Streptophyta</taxon>
        <taxon>Embryophyta</taxon>
        <taxon>Tracheophyta</taxon>
        <taxon>Spermatophyta</taxon>
        <taxon>Magnoliopsida</taxon>
        <taxon>eudicotyledons</taxon>
        <taxon>Gunneridae</taxon>
        <taxon>Pentapetalae</taxon>
        <taxon>asterids</taxon>
        <taxon>lamiids</taxon>
        <taxon>Lamiales</taxon>
        <taxon>Pedaliaceae</taxon>
        <taxon>Sesamum</taxon>
    </lineage>
</organism>
<reference evidence="1" key="2">
    <citation type="journal article" date="2024" name="Plant">
        <title>Genomic evolution and insights into agronomic trait innovations of Sesamum species.</title>
        <authorList>
            <person name="Miao H."/>
            <person name="Wang L."/>
            <person name="Qu L."/>
            <person name="Liu H."/>
            <person name="Sun Y."/>
            <person name="Le M."/>
            <person name="Wang Q."/>
            <person name="Wei S."/>
            <person name="Zheng Y."/>
            <person name="Lin W."/>
            <person name="Duan Y."/>
            <person name="Cao H."/>
            <person name="Xiong S."/>
            <person name="Wang X."/>
            <person name="Wei L."/>
            <person name="Li C."/>
            <person name="Ma Q."/>
            <person name="Ju M."/>
            <person name="Zhao R."/>
            <person name="Li G."/>
            <person name="Mu C."/>
            <person name="Tian Q."/>
            <person name="Mei H."/>
            <person name="Zhang T."/>
            <person name="Gao T."/>
            <person name="Zhang H."/>
        </authorList>
    </citation>
    <scope>NUCLEOTIDE SEQUENCE</scope>
    <source>
        <strain evidence="1">K16</strain>
    </source>
</reference>
<dbReference type="EMBL" id="JACGWL010000002">
    <property type="protein sequence ID" value="KAK4408639.1"/>
    <property type="molecule type" value="Genomic_DNA"/>
</dbReference>
<protein>
    <submittedName>
        <fullName evidence="1">Uncharacterized protein</fullName>
    </submittedName>
</protein>
<gene>
    <name evidence="1" type="ORF">Sango_0444900</name>
</gene>
<keyword evidence="2" id="KW-1185">Reference proteome</keyword>
<dbReference type="InterPro" id="IPR006476">
    <property type="entry name" value="CHP01589_pln"/>
</dbReference>
<dbReference type="NCBIfam" id="TIGR01589">
    <property type="entry name" value="A_thal_3526"/>
    <property type="match status" value="1"/>
</dbReference>
<evidence type="ECO:0000313" key="2">
    <source>
        <dbReference type="Proteomes" id="UP001289374"/>
    </source>
</evidence>
<sequence length="411" mass="45959">MFESGRPRNGFCLVYDDCSTCSALSHSFNLVQNRIQQCLQHYMNKKEVINALIIQDNIEPHFTELVASLGAFWSSGPTVLNMVRRSLVSFVVNISTEQAEIVPIDDSMAANNRHGNPLFTESSRKQFVANEWRLEEENQEFFQGILYEVIGEAPNNGIQQVAFTTGGADASNRIKWDSSYVHIKWITYFTISAYLHILCCTKCQNSENRGHSAGKRVSKLQTSSPIVSTRNRQRIVKTEGGYAGSSPFDFSPPSNYLESRPLMGDASVSSFSSVDSNAQHLNDAILDGDTSSFGFLPQIPQSFGLPDLTADFTNLLESYCRPPFLATDGNNFMDPHGNVERLEDPESESLRYQCFGGHDPINAQRMDPCLSKRQGSAQQGSHHGECMDWAKENVRLEFLNLFIQHSDVSPL</sequence>
<reference evidence="1" key="1">
    <citation type="submission" date="2020-06" db="EMBL/GenBank/DDBJ databases">
        <authorList>
            <person name="Li T."/>
            <person name="Hu X."/>
            <person name="Zhang T."/>
            <person name="Song X."/>
            <person name="Zhang H."/>
            <person name="Dai N."/>
            <person name="Sheng W."/>
            <person name="Hou X."/>
            <person name="Wei L."/>
        </authorList>
    </citation>
    <scope>NUCLEOTIDE SEQUENCE</scope>
    <source>
        <strain evidence="1">K16</strain>
        <tissue evidence="1">Leaf</tissue>
    </source>
</reference>
<dbReference type="Pfam" id="PF09713">
    <property type="entry name" value="A_thal_3526"/>
    <property type="match status" value="1"/>
</dbReference>
<dbReference type="PANTHER" id="PTHR31871">
    <property type="entry name" value="OS02G0137100 PROTEIN"/>
    <property type="match status" value="1"/>
</dbReference>
<dbReference type="PANTHER" id="PTHR31871:SF1">
    <property type="entry name" value="HISTIDINE-TRNA LIGASE"/>
    <property type="match status" value="1"/>
</dbReference>
<proteinExistence type="predicted"/>
<name>A0AAE1XBF9_9LAMI</name>
<dbReference type="AlphaFoldDB" id="A0AAE1XBF9"/>
<comment type="caution">
    <text evidence="1">The sequence shown here is derived from an EMBL/GenBank/DDBJ whole genome shotgun (WGS) entry which is preliminary data.</text>
</comment>
<accession>A0AAE1XBF9</accession>
<dbReference type="Proteomes" id="UP001289374">
    <property type="component" value="Unassembled WGS sequence"/>
</dbReference>